<dbReference type="SUPFAM" id="SSF53756">
    <property type="entry name" value="UDP-Glycosyltransferase/glycogen phosphorylase"/>
    <property type="match status" value="1"/>
</dbReference>
<organism evidence="3 4">
    <name type="scientific">Paludibacterium purpuratum</name>
    <dbReference type="NCBI Taxonomy" id="1144873"/>
    <lineage>
        <taxon>Bacteria</taxon>
        <taxon>Pseudomonadati</taxon>
        <taxon>Pseudomonadota</taxon>
        <taxon>Betaproteobacteria</taxon>
        <taxon>Neisseriales</taxon>
        <taxon>Chromobacteriaceae</taxon>
        <taxon>Paludibacterium</taxon>
    </lineage>
</organism>
<comment type="caution">
    <text evidence="3">The sequence shown here is derived from an EMBL/GenBank/DDBJ whole genome shotgun (WGS) entry which is preliminary data.</text>
</comment>
<name>A0A4R7B8A0_9NEIS</name>
<evidence type="ECO:0000313" key="4">
    <source>
        <dbReference type="Proteomes" id="UP000295611"/>
    </source>
</evidence>
<dbReference type="Pfam" id="PF00534">
    <property type="entry name" value="Glycos_transf_1"/>
    <property type="match status" value="1"/>
</dbReference>
<sequence length="405" mass="45209">MSDHSVVPVSSVECAPTPSRGRIRLAIVRQRYNPAGGAERFVSRALNALSQSDGLEVSLLARKWEPIEGVRALTVAPFFLGNVWRDWGFARAARRRWQAEGYDLVQSHERIPGCNIYRAGDGVHARWLELRRQTLGFWRRLSLKLNPYHHYVCRAERKMFLDPRLKLVICNADMVKREIQQAFGLPDERFAVIYNGVDTAAFHPSLQARHRAAMRNEWQVPSDAPLLLYVGAGFERKGVARALQALTSHPSVFLAVVGSDKHLVRYRRLADRLGVSARVRFCGAQGDVKPFYGMADAFLLPTLYDPFPNVCVEALACGLPVLTSTTCGAAELIEPGENGWLADALVPASWSAAIGEWLAARSHWDELSRSARRTAEPLQLSEMADSLLARYRQLLLALPSDEQAA</sequence>
<feature type="domain" description="Glycosyltransferase subfamily 4-like N-terminal" evidence="2">
    <location>
        <begin position="36"/>
        <end position="200"/>
    </location>
</feature>
<keyword evidence="3" id="KW-0808">Transferase</keyword>
<dbReference type="InterPro" id="IPR028098">
    <property type="entry name" value="Glyco_trans_4-like_N"/>
</dbReference>
<keyword evidence="4" id="KW-1185">Reference proteome</keyword>
<accession>A0A4R7B8A0</accession>
<reference evidence="3 4" key="1">
    <citation type="submission" date="2019-03" db="EMBL/GenBank/DDBJ databases">
        <title>Genomic Encyclopedia of Type Strains, Phase III (KMG-III): the genomes of soil and plant-associated and newly described type strains.</title>
        <authorList>
            <person name="Whitman W."/>
        </authorList>
    </citation>
    <scope>NUCLEOTIDE SEQUENCE [LARGE SCALE GENOMIC DNA]</scope>
    <source>
        <strain evidence="3 4">CECT 8976</strain>
    </source>
</reference>
<gene>
    <name evidence="3" type="ORF">DFP86_104263</name>
</gene>
<dbReference type="Pfam" id="PF13439">
    <property type="entry name" value="Glyco_transf_4"/>
    <property type="match status" value="1"/>
</dbReference>
<dbReference type="PANTHER" id="PTHR12526">
    <property type="entry name" value="GLYCOSYLTRANSFERASE"/>
    <property type="match status" value="1"/>
</dbReference>
<dbReference type="PANTHER" id="PTHR12526:SF623">
    <property type="entry name" value="WABG"/>
    <property type="match status" value="1"/>
</dbReference>
<dbReference type="EMBL" id="SNZP01000004">
    <property type="protein sequence ID" value="TDR80763.1"/>
    <property type="molecule type" value="Genomic_DNA"/>
</dbReference>
<evidence type="ECO:0000259" key="2">
    <source>
        <dbReference type="Pfam" id="PF13439"/>
    </source>
</evidence>
<feature type="domain" description="Glycosyl transferase family 1" evidence="1">
    <location>
        <begin position="213"/>
        <end position="373"/>
    </location>
</feature>
<dbReference type="InterPro" id="IPR001296">
    <property type="entry name" value="Glyco_trans_1"/>
</dbReference>
<evidence type="ECO:0000313" key="3">
    <source>
        <dbReference type="EMBL" id="TDR80763.1"/>
    </source>
</evidence>
<evidence type="ECO:0000259" key="1">
    <source>
        <dbReference type="Pfam" id="PF00534"/>
    </source>
</evidence>
<dbReference type="CDD" id="cd03801">
    <property type="entry name" value="GT4_PimA-like"/>
    <property type="match status" value="1"/>
</dbReference>
<dbReference type="AlphaFoldDB" id="A0A4R7B8A0"/>
<dbReference type="Gene3D" id="3.40.50.2000">
    <property type="entry name" value="Glycogen Phosphorylase B"/>
    <property type="match status" value="2"/>
</dbReference>
<proteinExistence type="predicted"/>
<dbReference type="Proteomes" id="UP000295611">
    <property type="component" value="Unassembled WGS sequence"/>
</dbReference>
<dbReference type="GO" id="GO:0016757">
    <property type="term" value="F:glycosyltransferase activity"/>
    <property type="evidence" value="ECO:0007669"/>
    <property type="project" value="InterPro"/>
</dbReference>
<protein>
    <submittedName>
        <fullName evidence="3">UDP-glucose:(Heptosyl)LPS alpha-1,3-glucosyltransferase</fullName>
    </submittedName>
</protein>